<dbReference type="EMBL" id="JAHQIW010003978">
    <property type="protein sequence ID" value="KAJ1360845.1"/>
    <property type="molecule type" value="Genomic_DNA"/>
</dbReference>
<proteinExistence type="predicted"/>
<organism evidence="1 2">
    <name type="scientific">Parelaphostrongylus tenuis</name>
    <name type="common">Meningeal worm</name>
    <dbReference type="NCBI Taxonomy" id="148309"/>
    <lineage>
        <taxon>Eukaryota</taxon>
        <taxon>Metazoa</taxon>
        <taxon>Ecdysozoa</taxon>
        <taxon>Nematoda</taxon>
        <taxon>Chromadorea</taxon>
        <taxon>Rhabditida</taxon>
        <taxon>Rhabditina</taxon>
        <taxon>Rhabditomorpha</taxon>
        <taxon>Strongyloidea</taxon>
        <taxon>Metastrongylidae</taxon>
        <taxon>Parelaphostrongylus</taxon>
    </lineage>
</organism>
<gene>
    <name evidence="1" type="ORF">KIN20_019932</name>
</gene>
<evidence type="ECO:0000313" key="1">
    <source>
        <dbReference type="EMBL" id="KAJ1360845.1"/>
    </source>
</evidence>
<accession>A0AAD5MLS2</accession>
<protein>
    <submittedName>
        <fullName evidence="1">Uncharacterized protein</fullName>
    </submittedName>
</protein>
<keyword evidence="2" id="KW-1185">Reference proteome</keyword>
<reference evidence="1" key="1">
    <citation type="submission" date="2021-06" db="EMBL/GenBank/DDBJ databases">
        <title>Parelaphostrongylus tenuis whole genome reference sequence.</title>
        <authorList>
            <person name="Garwood T.J."/>
            <person name="Larsen P.A."/>
            <person name="Fountain-Jones N.M."/>
            <person name="Garbe J.R."/>
            <person name="Macchietto M.G."/>
            <person name="Kania S.A."/>
            <person name="Gerhold R.W."/>
            <person name="Richards J.E."/>
            <person name="Wolf T.M."/>
        </authorList>
    </citation>
    <scope>NUCLEOTIDE SEQUENCE</scope>
    <source>
        <strain evidence="1">MNPRO001-30</strain>
        <tissue evidence="1">Meninges</tissue>
    </source>
</reference>
<dbReference type="AlphaFoldDB" id="A0AAD5MLS2"/>
<comment type="caution">
    <text evidence="1">The sequence shown here is derived from an EMBL/GenBank/DDBJ whole genome shotgun (WGS) entry which is preliminary data.</text>
</comment>
<name>A0AAD5MLS2_PARTN</name>
<sequence length="95" mass="11098">MEKLKTCIKKSRRRFRLTNSIGEVFLALGIFIYSKLNRSSDAIRLIDELRKIQDDEGEQTVKEKNHSNLAEDPIRILAYVEAEKRLSLSRSCRFP</sequence>
<dbReference type="Proteomes" id="UP001196413">
    <property type="component" value="Unassembled WGS sequence"/>
</dbReference>
<evidence type="ECO:0000313" key="2">
    <source>
        <dbReference type="Proteomes" id="UP001196413"/>
    </source>
</evidence>